<dbReference type="Pfam" id="PF04891">
    <property type="entry name" value="NifQ"/>
    <property type="match status" value="1"/>
</dbReference>
<reference evidence="1 2" key="1">
    <citation type="submission" date="2017-02" db="EMBL/GenBank/DDBJ databases">
        <authorList>
            <person name="Peterson S.W."/>
        </authorList>
    </citation>
    <scope>NUCLEOTIDE SEQUENCE [LARGE SCALE GENOMIC DNA]</scope>
    <source>
        <strain evidence="1 2">USBA 369</strain>
    </source>
</reference>
<dbReference type="STRING" id="1365950.SAMN05428963_109117"/>
<name>A0A1T4S914_9HYPH</name>
<proteinExistence type="predicted"/>
<dbReference type="GO" id="GO:0030151">
    <property type="term" value="F:molybdenum ion binding"/>
    <property type="evidence" value="ECO:0007669"/>
    <property type="project" value="InterPro"/>
</dbReference>
<gene>
    <name evidence="1" type="ORF">SAMN05428963_109117</name>
</gene>
<sequence length="202" mass="22567">MPPPIELGQRAERFRDALLKSPQNQVEGADRVDFAAMLARALAERAEGRGALPDLIGLDRASLNALAKAYFLDADLPDLDCERIEPSADQRSLALLMRWRGAPNSTESLWFADILARRAMEPHHLWEDLGLPERPRLTALMQRRFPRLVALNAANMRWKKFFSRQICADASFSLCLAPSCEECPERSLCFPPEGAAPTLPAT</sequence>
<organism evidence="1 2">
    <name type="scientific">Consotaella salsifontis</name>
    <dbReference type="NCBI Taxonomy" id="1365950"/>
    <lineage>
        <taxon>Bacteria</taxon>
        <taxon>Pseudomonadati</taxon>
        <taxon>Pseudomonadota</taxon>
        <taxon>Alphaproteobacteria</taxon>
        <taxon>Hyphomicrobiales</taxon>
        <taxon>Aurantimonadaceae</taxon>
        <taxon>Consotaella</taxon>
    </lineage>
</organism>
<dbReference type="GO" id="GO:0009399">
    <property type="term" value="P:nitrogen fixation"/>
    <property type="evidence" value="ECO:0007669"/>
    <property type="project" value="InterPro"/>
</dbReference>
<dbReference type="Proteomes" id="UP000190135">
    <property type="component" value="Unassembled WGS sequence"/>
</dbReference>
<protein>
    <submittedName>
        <fullName evidence="1">Nitrogen fixation protein NifQ</fullName>
    </submittedName>
</protein>
<dbReference type="EMBL" id="FUXL01000009">
    <property type="protein sequence ID" value="SKA24667.1"/>
    <property type="molecule type" value="Genomic_DNA"/>
</dbReference>
<dbReference type="AlphaFoldDB" id="A0A1T4S914"/>
<dbReference type="RefSeq" id="WP_078709052.1">
    <property type="nucleotide sequence ID" value="NZ_FUXL01000009.1"/>
</dbReference>
<accession>A0A1T4S914</accession>
<evidence type="ECO:0000313" key="1">
    <source>
        <dbReference type="EMBL" id="SKA24667.1"/>
    </source>
</evidence>
<keyword evidence="2" id="KW-1185">Reference proteome</keyword>
<dbReference type="InterPro" id="IPR006975">
    <property type="entry name" value="NifQ"/>
</dbReference>
<evidence type="ECO:0000313" key="2">
    <source>
        <dbReference type="Proteomes" id="UP000190135"/>
    </source>
</evidence>
<dbReference type="OrthoDB" id="192277at2"/>